<accession>A0AAV2CUF1</accession>
<feature type="compositionally biased region" description="Acidic residues" evidence="1">
    <location>
        <begin position="56"/>
        <end position="82"/>
    </location>
</feature>
<dbReference type="AlphaFoldDB" id="A0AAV2CUF1"/>
<evidence type="ECO:0000313" key="3">
    <source>
        <dbReference type="Proteomes" id="UP001497516"/>
    </source>
</evidence>
<proteinExistence type="predicted"/>
<evidence type="ECO:0000313" key="2">
    <source>
        <dbReference type="EMBL" id="CAL1360067.1"/>
    </source>
</evidence>
<dbReference type="EMBL" id="OZ034814">
    <property type="protein sequence ID" value="CAL1360067.1"/>
    <property type="molecule type" value="Genomic_DNA"/>
</dbReference>
<keyword evidence="3" id="KW-1185">Reference proteome</keyword>
<reference evidence="2 3" key="1">
    <citation type="submission" date="2024-04" db="EMBL/GenBank/DDBJ databases">
        <authorList>
            <person name="Fracassetti M."/>
        </authorList>
    </citation>
    <scope>NUCLEOTIDE SEQUENCE [LARGE SCALE GENOMIC DNA]</scope>
</reference>
<protein>
    <submittedName>
        <fullName evidence="2">Uncharacterized protein</fullName>
    </submittedName>
</protein>
<dbReference type="Proteomes" id="UP001497516">
    <property type="component" value="Chromosome 10"/>
</dbReference>
<evidence type="ECO:0000256" key="1">
    <source>
        <dbReference type="SAM" id="MobiDB-lite"/>
    </source>
</evidence>
<name>A0AAV2CUF1_9ROSI</name>
<feature type="region of interest" description="Disordered" evidence="1">
    <location>
        <begin position="1"/>
        <end position="82"/>
    </location>
</feature>
<gene>
    <name evidence="2" type="ORF">LTRI10_LOCUS7526</name>
</gene>
<sequence length="82" mass="8733">MVTLISKQPIKKVDHKTGISELKNTTQRPRMHRSARPKSNPPRPEIKLHVNSGEIDSGDGDAGEVGEDGEDGGGEGDEAEGS</sequence>
<organism evidence="2 3">
    <name type="scientific">Linum trigynum</name>
    <dbReference type="NCBI Taxonomy" id="586398"/>
    <lineage>
        <taxon>Eukaryota</taxon>
        <taxon>Viridiplantae</taxon>
        <taxon>Streptophyta</taxon>
        <taxon>Embryophyta</taxon>
        <taxon>Tracheophyta</taxon>
        <taxon>Spermatophyta</taxon>
        <taxon>Magnoliopsida</taxon>
        <taxon>eudicotyledons</taxon>
        <taxon>Gunneridae</taxon>
        <taxon>Pentapetalae</taxon>
        <taxon>rosids</taxon>
        <taxon>fabids</taxon>
        <taxon>Malpighiales</taxon>
        <taxon>Linaceae</taxon>
        <taxon>Linum</taxon>
    </lineage>
</organism>